<name>A0A537LQ08_9BACT</name>
<evidence type="ECO:0000256" key="7">
    <source>
        <dbReference type="ARBA" id="ARBA00023237"/>
    </source>
</evidence>
<dbReference type="PANTHER" id="PTHR30026:SF21">
    <property type="entry name" value="SLR1270 PROTEIN"/>
    <property type="match status" value="1"/>
</dbReference>
<feature type="non-terminal residue" evidence="8">
    <location>
        <position position="1"/>
    </location>
</feature>
<keyword evidence="4" id="KW-1134">Transmembrane beta strand</keyword>
<dbReference type="GO" id="GO:0015562">
    <property type="term" value="F:efflux transmembrane transporter activity"/>
    <property type="evidence" value="ECO:0007669"/>
    <property type="project" value="InterPro"/>
</dbReference>
<reference evidence="8 9" key="1">
    <citation type="journal article" date="2019" name="Nat. Microbiol.">
        <title>Mediterranean grassland soil C-N compound turnover is dependent on rainfall and depth, and is mediated by genomically divergent microorganisms.</title>
        <authorList>
            <person name="Diamond S."/>
            <person name="Andeer P.F."/>
            <person name="Li Z."/>
            <person name="Crits-Christoph A."/>
            <person name="Burstein D."/>
            <person name="Anantharaman K."/>
            <person name="Lane K.R."/>
            <person name="Thomas B.C."/>
            <person name="Pan C."/>
            <person name="Northen T.R."/>
            <person name="Banfield J.F."/>
        </authorList>
    </citation>
    <scope>NUCLEOTIDE SEQUENCE [LARGE SCALE GENOMIC DNA]</scope>
    <source>
        <strain evidence="8">NP_1</strain>
    </source>
</reference>
<evidence type="ECO:0000256" key="4">
    <source>
        <dbReference type="ARBA" id="ARBA00022452"/>
    </source>
</evidence>
<evidence type="ECO:0000256" key="5">
    <source>
        <dbReference type="ARBA" id="ARBA00022692"/>
    </source>
</evidence>
<comment type="subcellular location">
    <subcellularLocation>
        <location evidence="1">Cell outer membrane</location>
    </subcellularLocation>
</comment>
<comment type="similarity">
    <text evidence="2">Belongs to the outer membrane factor (OMF) (TC 1.B.17) family.</text>
</comment>
<dbReference type="GO" id="GO:1990281">
    <property type="term" value="C:efflux pump complex"/>
    <property type="evidence" value="ECO:0007669"/>
    <property type="project" value="TreeGrafter"/>
</dbReference>
<dbReference type="InterPro" id="IPR003423">
    <property type="entry name" value="OMP_efflux"/>
</dbReference>
<comment type="caution">
    <text evidence="8">The sequence shown here is derived from an EMBL/GenBank/DDBJ whole genome shotgun (WGS) entry which is preliminary data.</text>
</comment>
<dbReference type="InterPro" id="IPR051906">
    <property type="entry name" value="TolC-like"/>
</dbReference>
<accession>A0A537LQ08</accession>
<dbReference type="GO" id="GO:0009279">
    <property type="term" value="C:cell outer membrane"/>
    <property type="evidence" value="ECO:0007669"/>
    <property type="project" value="UniProtKB-SubCell"/>
</dbReference>
<dbReference type="EMBL" id="VBAI01000131">
    <property type="protein sequence ID" value="TMJ10104.1"/>
    <property type="molecule type" value="Genomic_DNA"/>
</dbReference>
<organism evidence="8 9">
    <name type="scientific">Candidatus Segetimicrobium genomatis</name>
    <dbReference type="NCBI Taxonomy" id="2569760"/>
    <lineage>
        <taxon>Bacteria</taxon>
        <taxon>Bacillati</taxon>
        <taxon>Candidatus Sysuimicrobiota</taxon>
        <taxon>Candidatus Sysuimicrobiia</taxon>
        <taxon>Candidatus Sysuimicrobiales</taxon>
        <taxon>Candidatus Segetimicrobiaceae</taxon>
        <taxon>Candidatus Segetimicrobium</taxon>
    </lineage>
</organism>
<evidence type="ECO:0000256" key="1">
    <source>
        <dbReference type="ARBA" id="ARBA00004442"/>
    </source>
</evidence>
<dbReference type="GO" id="GO:0015288">
    <property type="term" value="F:porin activity"/>
    <property type="evidence" value="ECO:0007669"/>
    <property type="project" value="TreeGrafter"/>
</dbReference>
<dbReference type="Pfam" id="PF02321">
    <property type="entry name" value="OEP"/>
    <property type="match status" value="1"/>
</dbReference>
<dbReference type="Gene3D" id="1.20.1600.10">
    <property type="entry name" value="Outer membrane efflux proteins (OEP)"/>
    <property type="match status" value="1"/>
</dbReference>
<evidence type="ECO:0000256" key="2">
    <source>
        <dbReference type="ARBA" id="ARBA00007613"/>
    </source>
</evidence>
<protein>
    <submittedName>
        <fullName evidence="8">TolC family protein</fullName>
    </submittedName>
</protein>
<keyword evidence="3" id="KW-0813">Transport</keyword>
<evidence type="ECO:0000313" key="9">
    <source>
        <dbReference type="Proteomes" id="UP000315217"/>
    </source>
</evidence>
<keyword evidence="6" id="KW-0472">Membrane</keyword>
<dbReference type="Proteomes" id="UP000315217">
    <property type="component" value="Unassembled WGS sequence"/>
</dbReference>
<evidence type="ECO:0000256" key="6">
    <source>
        <dbReference type="ARBA" id="ARBA00023136"/>
    </source>
</evidence>
<proteinExistence type="inferred from homology"/>
<dbReference type="PANTHER" id="PTHR30026">
    <property type="entry name" value="OUTER MEMBRANE PROTEIN TOLC"/>
    <property type="match status" value="1"/>
</dbReference>
<sequence>GGLARAAVAAARANLANAQAKEALTLQTAQVDALTAWVSLQDAMARVDATRASEAAATEALRAAEGRYQAGAGTIVEVLTARTALQSASLSRIQAEFDVQSAVLQLRYSIGRPVVGGN</sequence>
<keyword evidence="7" id="KW-0998">Cell outer membrane</keyword>
<evidence type="ECO:0000313" key="8">
    <source>
        <dbReference type="EMBL" id="TMJ10104.1"/>
    </source>
</evidence>
<dbReference type="AlphaFoldDB" id="A0A537LQ08"/>
<gene>
    <name evidence="8" type="ORF">E6G98_08010</name>
</gene>
<dbReference type="SUPFAM" id="SSF56954">
    <property type="entry name" value="Outer membrane efflux proteins (OEP)"/>
    <property type="match status" value="1"/>
</dbReference>
<keyword evidence="5" id="KW-0812">Transmembrane</keyword>
<evidence type="ECO:0000256" key="3">
    <source>
        <dbReference type="ARBA" id="ARBA00022448"/>
    </source>
</evidence>